<evidence type="ECO:0000256" key="1">
    <source>
        <dbReference type="SAM" id="MobiDB-lite"/>
    </source>
</evidence>
<evidence type="ECO:0000313" key="2">
    <source>
        <dbReference type="EMBL" id="CAL1589605.1"/>
    </source>
</evidence>
<organism evidence="2 3">
    <name type="scientific">Knipowitschia caucasica</name>
    <name type="common">Caucasian dwarf goby</name>
    <name type="synonym">Pomatoschistus caucasicus</name>
    <dbReference type="NCBI Taxonomy" id="637954"/>
    <lineage>
        <taxon>Eukaryota</taxon>
        <taxon>Metazoa</taxon>
        <taxon>Chordata</taxon>
        <taxon>Craniata</taxon>
        <taxon>Vertebrata</taxon>
        <taxon>Euteleostomi</taxon>
        <taxon>Actinopterygii</taxon>
        <taxon>Neopterygii</taxon>
        <taxon>Teleostei</taxon>
        <taxon>Neoteleostei</taxon>
        <taxon>Acanthomorphata</taxon>
        <taxon>Gobiaria</taxon>
        <taxon>Gobiiformes</taxon>
        <taxon>Gobioidei</taxon>
        <taxon>Gobiidae</taxon>
        <taxon>Gobiinae</taxon>
        <taxon>Knipowitschia</taxon>
    </lineage>
</organism>
<accession>A0AAV2KNI3</accession>
<dbReference type="Proteomes" id="UP001497482">
    <property type="component" value="Chromosome 19"/>
</dbReference>
<reference evidence="2 3" key="1">
    <citation type="submission" date="2024-04" db="EMBL/GenBank/DDBJ databases">
        <authorList>
            <person name="Waldvogel A.-M."/>
            <person name="Schoenle A."/>
        </authorList>
    </citation>
    <scope>NUCLEOTIDE SEQUENCE [LARGE SCALE GENOMIC DNA]</scope>
</reference>
<evidence type="ECO:0008006" key="4">
    <source>
        <dbReference type="Google" id="ProtNLM"/>
    </source>
</evidence>
<proteinExistence type="predicted"/>
<dbReference type="AlphaFoldDB" id="A0AAV2KNI3"/>
<feature type="region of interest" description="Disordered" evidence="1">
    <location>
        <begin position="34"/>
        <end position="94"/>
    </location>
</feature>
<gene>
    <name evidence="2" type="ORF">KC01_LOCUS19231</name>
</gene>
<evidence type="ECO:0000313" key="3">
    <source>
        <dbReference type="Proteomes" id="UP001497482"/>
    </source>
</evidence>
<dbReference type="EMBL" id="OZ035841">
    <property type="protein sequence ID" value="CAL1589605.1"/>
    <property type="molecule type" value="Genomic_DNA"/>
</dbReference>
<protein>
    <recommendedName>
        <fullName evidence="4">Secreted protein</fullName>
    </recommendedName>
</protein>
<sequence length="128" mass="13827">MTGTSLMNIFYQQVCGGGAAFSLWLALSRSRRALHGTGRGPDGVGVNPGTTDYRLPTTVSHEAPRRTRAPHPPRVGLSRVSPECPQSVPRVSSECPQSVRRVSSECPQSVRRVSPECPQSVLRVSSED</sequence>
<keyword evidence="3" id="KW-1185">Reference proteome</keyword>
<name>A0AAV2KNI3_KNICA</name>